<accession>A0A9P8LJT4</accession>
<dbReference type="RefSeq" id="XP_067760143.1">
    <property type="nucleotide sequence ID" value="XM_067912516.1"/>
</dbReference>
<comment type="caution">
    <text evidence="1">The sequence shown here is derived from an EMBL/GenBank/DDBJ whole genome shotgun (WGS) entry which is preliminary data.</text>
</comment>
<sequence length="122" mass="14623">MNFQLQTESRNPLKNSTQVYQALEPVIYIKHENVLNFRRGLYNPIFKKKSNPLSAIKDEFYDRKQFIPQACIFETDKIVLQAENQRRCSPPVGRTWRTKYQVARRSINEFIDTKNRIIVDWE</sequence>
<dbReference type="KEGG" id="ssao:94302785"/>
<evidence type="ECO:0000313" key="1">
    <source>
        <dbReference type="EMBL" id="KAH0569370.1"/>
    </source>
</evidence>
<gene>
    <name evidence="1" type="ORF">SS50377_28762</name>
</gene>
<reference evidence="1 2" key="1">
    <citation type="journal article" date="2014" name="PLoS Genet.">
        <title>The Genome of Spironucleus salmonicida Highlights a Fish Pathogen Adapted to Fluctuating Environments.</title>
        <authorList>
            <person name="Xu F."/>
            <person name="Jerlstrom-Hultqvist J."/>
            <person name="Einarsson E."/>
            <person name="Astvaldsson A."/>
            <person name="Svard S.G."/>
            <person name="Andersson J.O."/>
        </authorList>
    </citation>
    <scope>NUCLEOTIDE SEQUENCE [LARGE SCALE GENOMIC DNA]</scope>
    <source>
        <strain evidence="1 2">ATCC 50377</strain>
    </source>
</reference>
<proteinExistence type="predicted"/>
<dbReference type="GeneID" id="94302785"/>
<evidence type="ECO:0000313" key="2">
    <source>
        <dbReference type="Proteomes" id="UP000018208"/>
    </source>
</evidence>
<dbReference type="AlphaFoldDB" id="A0A9P8LJT4"/>
<protein>
    <submittedName>
        <fullName evidence="1">Uncharacterized protein</fullName>
    </submittedName>
</protein>
<organism evidence="1 2">
    <name type="scientific">Spironucleus salmonicida</name>
    <dbReference type="NCBI Taxonomy" id="348837"/>
    <lineage>
        <taxon>Eukaryota</taxon>
        <taxon>Metamonada</taxon>
        <taxon>Diplomonadida</taxon>
        <taxon>Hexamitidae</taxon>
        <taxon>Hexamitinae</taxon>
        <taxon>Spironucleus</taxon>
    </lineage>
</organism>
<keyword evidence="2" id="KW-1185">Reference proteome</keyword>
<dbReference type="Proteomes" id="UP000018208">
    <property type="component" value="Unassembled WGS sequence"/>
</dbReference>
<name>A0A9P8LJT4_9EUKA</name>
<dbReference type="EMBL" id="AUWU02000022">
    <property type="protein sequence ID" value="KAH0569370.1"/>
    <property type="molecule type" value="Genomic_DNA"/>
</dbReference>